<evidence type="ECO:0000313" key="5">
    <source>
        <dbReference type="EMBL" id="CAE0188528.1"/>
    </source>
</evidence>
<gene>
    <name evidence="5" type="ORF">CROS1456_LOCUS1597</name>
</gene>
<feature type="domain" description="BFN" evidence="4">
    <location>
        <begin position="89"/>
        <end position="226"/>
    </location>
</feature>
<dbReference type="EMBL" id="HBHZ01002044">
    <property type="protein sequence ID" value="CAE0188528.1"/>
    <property type="molecule type" value="Transcribed_RNA"/>
</dbReference>
<dbReference type="GO" id="GO:0030891">
    <property type="term" value="C:VCB complex"/>
    <property type="evidence" value="ECO:0007669"/>
    <property type="project" value="TreeGrafter"/>
</dbReference>
<dbReference type="GO" id="GO:0005634">
    <property type="term" value="C:nucleus"/>
    <property type="evidence" value="ECO:0007669"/>
    <property type="project" value="TreeGrafter"/>
</dbReference>
<evidence type="ECO:0008006" key="6">
    <source>
        <dbReference type="Google" id="ProtNLM"/>
    </source>
</evidence>
<organism evidence="5">
    <name type="scientific">Chloropicon roscoffensis</name>
    <dbReference type="NCBI Taxonomy" id="1461544"/>
    <lineage>
        <taxon>Eukaryota</taxon>
        <taxon>Viridiplantae</taxon>
        <taxon>Chlorophyta</taxon>
        <taxon>Chloropicophyceae</taxon>
        <taxon>Chloropicales</taxon>
        <taxon>Chloropicaceae</taxon>
        <taxon>Chloropicon</taxon>
    </lineage>
</organism>
<dbReference type="PROSITE" id="PS50151">
    <property type="entry name" value="UVR"/>
    <property type="match status" value="1"/>
</dbReference>
<protein>
    <recommendedName>
        <fullName evidence="6">BFN domain-containing protein</fullName>
    </recommendedName>
</protein>
<dbReference type="PANTHER" id="PTHR15160:SF1">
    <property type="entry name" value="VON HIPPEL-LINDAU DISEASE TUMOR SUPPRESSOR"/>
    <property type="match status" value="1"/>
</dbReference>
<name>A0A7S3FMF8_9CHLO</name>
<dbReference type="SUPFAM" id="SSF103256">
    <property type="entry name" value="Hypothetical protein TM0160"/>
    <property type="match status" value="1"/>
</dbReference>
<accession>A0A7S3FMF8</accession>
<dbReference type="InterPro" id="IPR036104">
    <property type="entry name" value="BFN_sf"/>
</dbReference>
<dbReference type="InterPro" id="IPR001943">
    <property type="entry name" value="UVR_dom"/>
</dbReference>
<evidence type="ECO:0000259" key="4">
    <source>
        <dbReference type="PROSITE" id="PS51658"/>
    </source>
</evidence>
<dbReference type="InterPro" id="IPR003729">
    <property type="entry name" value="Bi_nuclease_dom"/>
</dbReference>
<evidence type="ECO:0000256" key="2">
    <source>
        <dbReference type="ARBA" id="ARBA00025428"/>
    </source>
</evidence>
<proteinExistence type="inferred from homology"/>
<dbReference type="Pfam" id="PF02577">
    <property type="entry name" value="BFN_dom"/>
    <property type="match status" value="1"/>
</dbReference>
<dbReference type="AlphaFoldDB" id="A0A7S3FMF8"/>
<dbReference type="PROSITE" id="PS51658">
    <property type="entry name" value="BFN"/>
    <property type="match status" value="1"/>
</dbReference>
<reference evidence="5" key="1">
    <citation type="submission" date="2021-01" db="EMBL/GenBank/DDBJ databases">
        <authorList>
            <person name="Corre E."/>
            <person name="Pelletier E."/>
            <person name="Niang G."/>
            <person name="Scheremetjew M."/>
            <person name="Finn R."/>
            <person name="Kale V."/>
            <person name="Holt S."/>
            <person name="Cochrane G."/>
            <person name="Meng A."/>
            <person name="Brown T."/>
            <person name="Cohen L."/>
        </authorList>
    </citation>
    <scope>NUCLEOTIDE SEQUENCE</scope>
    <source>
        <strain evidence="5">RCC1871</strain>
    </source>
</reference>
<sequence>MLLSLPTRSSLLNTTTTRRTTFCDAARSRVQHPGSSQTRRVPRVVLPTTRRVVASGRELASRFVVARAEFDGNRGQEKARGGGDGDDSLVQVTLGRVQSNKDDAASSILYLSLKDGSGSVVPVYVGRAECEALKAGLPGKPDPARPIAYDLFKSFTEATGCTLSHVVIDDLRNKTYHAKCYFSGEGLPGGEVALDSRPSDALNLASRFNKPVFVTRRVLGKARNFLISEEKVFGRNLGGNMNLRGSAGDRMTRTSPLTKSGREEIEASVRKLLIRYVDPEVVELQVRLQVAVSREEYEEAASIRDCMEALVSKDRMASVCVAMESAVDGKRFEEAAVLRNTFLFLKEQKAKEDAKRERGAAM</sequence>
<evidence type="ECO:0000259" key="3">
    <source>
        <dbReference type="PROSITE" id="PS50151"/>
    </source>
</evidence>
<dbReference type="PANTHER" id="PTHR15160">
    <property type="entry name" value="VON HIPPEL-LINDAU PROTEIN"/>
    <property type="match status" value="1"/>
</dbReference>
<dbReference type="GO" id="GO:0004518">
    <property type="term" value="F:nuclease activity"/>
    <property type="evidence" value="ECO:0007669"/>
    <property type="project" value="InterPro"/>
</dbReference>
<evidence type="ECO:0000256" key="1">
    <source>
        <dbReference type="ARBA" id="ARBA00009095"/>
    </source>
</evidence>
<feature type="domain" description="UVR" evidence="3">
    <location>
        <begin position="278"/>
        <end position="313"/>
    </location>
</feature>
<comment type="function">
    <text evidence="2">Bifunctional nuclease with both RNase and DNase activities. Involved in basal defense response. Participates in abscisic acid-derived callose deposition following infection by a necrotrophic pathogen.</text>
</comment>
<dbReference type="GO" id="GO:0016567">
    <property type="term" value="P:protein ubiquitination"/>
    <property type="evidence" value="ECO:0007669"/>
    <property type="project" value="TreeGrafter"/>
</dbReference>
<dbReference type="Gene3D" id="3.10.690.10">
    <property type="entry name" value="Bifunctional nuclease domain"/>
    <property type="match status" value="1"/>
</dbReference>
<comment type="similarity">
    <text evidence="1">Belongs to the bifunctional nuclease family.</text>
</comment>